<keyword evidence="2" id="KW-1185">Reference proteome</keyword>
<protein>
    <submittedName>
        <fullName evidence="1">Uncharacterized protein</fullName>
    </submittedName>
</protein>
<comment type="caution">
    <text evidence="1">The sequence shown here is derived from an EMBL/GenBank/DDBJ whole genome shotgun (WGS) entry which is preliminary data.</text>
</comment>
<dbReference type="EMBL" id="CM020620">
    <property type="protein sequence ID" value="KAK1867209.1"/>
    <property type="molecule type" value="Genomic_DNA"/>
</dbReference>
<gene>
    <name evidence="1" type="ORF">I4F81_009716</name>
</gene>
<dbReference type="Proteomes" id="UP000798662">
    <property type="component" value="Chromosome 3"/>
</dbReference>
<proteinExistence type="predicted"/>
<organism evidence="1 2">
    <name type="scientific">Pyropia yezoensis</name>
    <name type="common">Susabi-nori</name>
    <name type="synonym">Porphyra yezoensis</name>
    <dbReference type="NCBI Taxonomy" id="2788"/>
    <lineage>
        <taxon>Eukaryota</taxon>
        <taxon>Rhodophyta</taxon>
        <taxon>Bangiophyceae</taxon>
        <taxon>Bangiales</taxon>
        <taxon>Bangiaceae</taxon>
        <taxon>Pyropia</taxon>
    </lineage>
</organism>
<reference evidence="1" key="1">
    <citation type="submission" date="2019-11" db="EMBL/GenBank/DDBJ databases">
        <title>Nori genome reveals adaptations in red seaweeds to the harsh intertidal environment.</title>
        <authorList>
            <person name="Wang D."/>
            <person name="Mao Y."/>
        </authorList>
    </citation>
    <scope>NUCLEOTIDE SEQUENCE</scope>
    <source>
        <tissue evidence="1">Gametophyte</tissue>
    </source>
</reference>
<name>A0ACC3CAM7_PYRYE</name>
<evidence type="ECO:0000313" key="1">
    <source>
        <dbReference type="EMBL" id="KAK1867209.1"/>
    </source>
</evidence>
<sequence length="191" mass="21204">MGWPRGLAPAGSSSCCRPQQRATLACVPRHRRGRYRHRRRRRRRHRRCRHRHCLPPMPPPPPLPLLTLPSPTLSPPPPPPLHLAATTVVGGRPHTPPPRPRDPPPTTSTRGTVCNGSRVRRPGRRPTRRQRASRGRLTCLRRRRAGAHPSGVRTRSPPPLASVRGVPRCRAVRGGAWQTHQRGSPSPSSAA</sequence>
<evidence type="ECO:0000313" key="2">
    <source>
        <dbReference type="Proteomes" id="UP000798662"/>
    </source>
</evidence>
<accession>A0ACC3CAM7</accession>